<protein>
    <submittedName>
        <fullName evidence="2">Uncharacterized protein</fullName>
    </submittedName>
</protein>
<dbReference type="EMBL" id="CP017708">
    <property type="protein sequence ID" value="AOY78543.2"/>
    <property type="molecule type" value="Genomic_DNA"/>
</dbReference>
<dbReference type="AlphaFoldDB" id="A0A1D9FTC8"/>
<reference evidence="2" key="1">
    <citation type="journal article" date="2017" name="Proc. Natl. Acad. Sci. U.S.A.">
        <title>Comparative genomics uncovers the prolific and distinctive metabolic potential of the cyanobacterial genus Moorea.</title>
        <authorList>
            <person name="Leao T."/>
            <person name="Castelao G."/>
            <person name="Korobeynikov A."/>
            <person name="Monroe E.A."/>
            <person name="Podell S."/>
            <person name="Glukhov E."/>
            <person name="Allen E.E."/>
            <person name="Gerwick W.H."/>
            <person name="Gerwick L."/>
        </authorList>
    </citation>
    <scope>NUCLEOTIDE SEQUENCE</scope>
    <source>
        <strain evidence="2">JHB</strain>
    </source>
</reference>
<gene>
    <name evidence="2" type="ORF">BJP36_00245</name>
</gene>
<name>A0A1D9FTC8_MOOP1</name>
<reference evidence="2" key="2">
    <citation type="submission" date="2022-10" db="EMBL/GenBank/DDBJ databases">
        <authorList>
            <person name="Ngo T.-E."/>
        </authorList>
    </citation>
    <scope>NUCLEOTIDE SEQUENCE</scope>
    <source>
        <strain evidence="2">JHB</strain>
    </source>
</reference>
<evidence type="ECO:0000313" key="2">
    <source>
        <dbReference type="EMBL" id="AOY78543.2"/>
    </source>
</evidence>
<feature type="signal peptide" evidence="1">
    <location>
        <begin position="1"/>
        <end position="27"/>
    </location>
</feature>
<accession>A0A1D9FTC8</accession>
<dbReference type="Proteomes" id="UP000176944">
    <property type="component" value="Chromosome"/>
</dbReference>
<proteinExistence type="predicted"/>
<evidence type="ECO:0000256" key="1">
    <source>
        <dbReference type="SAM" id="SignalP"/>
    </source>
</evidence>
<dbReference type="Gene3D" id="2.60.120.430">
    <property type="entry name" value="Galactose-binding lectin"/>
    <property type="match status" value="1"/>
</dbReference>
<keyword evidence="1" id="KW-0732">Signal</keyword>
<sequence length="157" mass="16680">MRKFVSTILTMVIISLSLLMSPEAASASSRPFSFTVDATSECPAYTVTNPYGNISSLTAVAHGEWNNSPNAPLVNADGDFAQGCDSCQFPVPPQKINELIAYDKGDTSFILGGGVSISSEVFPGQEISFCQNDQVGAHYDNTGSVVVHAVIVNQEQE</sequence>
<organism evidence="2">
    <name type="scientific">Moorena producens (strain JHB)</name>
    <dbReference type="NCBI Taxonomy" id="1454205"/>
    <lineage>
        <taxon>Bacteria</taxon>
        <taxon>Bacillati</taxon>
        <taxon>Cyanobacteriota</taxon>
        <taxon>Cyanophyceae</taxon>
        <taxon>Coleofasciculales</taxon>
        <taxon>Coleofasciculaceae</taxon>
        <taxon>Moorena</taxon>
    </lineage>
</organism>
<feature type="chain" id="PRO_5039186509" evidence="1">
    <location>
        <begin position="28"/>
        <end position="157"/>
    </location>
</feature>